<protein>
    <recommendedName>
        <fullName evidence="3">Flagellar biosynthesis protein FlhF</fullName>
    </recommendedName>
    <alternativeName>
        <fullName evidence="13">Flagella-associated GTP-binding protein</fullName>
    </alternativeName>
</protein>
<comment type="similarity">
    <text evidence="2">Belongs to the GTP-binding SRP family.</text>
</comment>
<dbReference type="EMBL" id="AP027059">
    <property type="protein sequence ID" value="BDU50124.1"/>
    <property type="molecule type" value="Genomic_DNA"/>
</dbReference>
<evidence type="ECO:0000313" key="18">
    <source>
        <dbReference type="Proteomes" id="UP001321582"/>
    </source>
</evidence>
<keyword evidence="7" id="KW-1005">Bacterial flagellum biogenesis</keyword>
<evidence type="ECO:0000256" key="5">
    <source>
        <dbReference type="ARBA" id="ARBA00022475"/>
    </source>
</evidence>
<evidence type="ECO:0000256" key="10">
    <source>
        <dbReference type="ARBA" id="ARBA00023136"/>
    </source>
</evidence>
<keyword evidence="11" id="KW-1006">Bacterial flagellum protein export</keyword>
<gene>
    <name evidence="17" type="primary">flhF</name>
    <name evidence="17" type="ORF">HLVA_06930</name>
</gene>
<keyword evidence="8" id="KW-0653">Protein transport</keyword>
<keyword evidence="5" id="KW-1003">Cell membrane</keyword>
<dbReference type="Pfam" id="PF00448">
    <property type="entry name" value="SRP54"/>
    <property type="match status" value="1"/>
</dbReference>
<dbReference type="FunFam" id="3.40.50.300:FF:000695">
    <property type="entry name" value="Flagellar biosynthesis regulator FlhF"/>
    <property type="match status" value="1"/>
</dbReference>
<keyword evidence="17" id="KW-0969">Cilium</keyword>
<evidence type="ECO:0000313" key="17">
    <source>
        <dbReference type="EMBL" id="BDU50124.1"/>
    </source>
</evidence>
<dbReference type="GO" id="GO:0015031">
    <property type="term" value="P:protein transport"/>
    <property type="evidence" value="ECO:0007669"/>
    <property type="project" value="UniProtKB-KW"/>
</dbReference>
<sequence>MSAGQMKIKNMKTYIEDEYTIAYKKARKELGSELIMIERENVKVGGFFGLFSKKKVKVTFGIEDVPKKKFKQEKDSANKEVIELLKSMGYMDSNNNVIKGKVETSITTNENNSLNNIGIYNPYKNNVQNINNINKQEEKIEDVKEKIKKELTEELKKEIFKEGIAKEEVVTKNKDKDELLKILRDSEISEEYCDEIVEYFVKNEFNSTNYKKGLIKYFYENILTNGGIKDEKFIMLVGPTGVGKTTSCAKIIANYWNSGEDVAFITSDNYRLEAVSQLKAYANIMRVPVEVIKKSDELKNAIEKFKEKKLVLMDTAGRSPKNTEQIKELEEYVTKNNGKMAVYLVLSATSKLSVMVDTIEKFKYLNFSSIIFTKLDETTNIGALLTVSKKYNIAISYITTGQKVPDDIEVASNDRLAKIFSEELD</sequence>
<keyword evidence="14" id="KW-0175">Coiled coil</keyword>
<feature type="coiled-coil region" evidence="14">
    <location>
        <begin position="126"/>
        <end position="157"/>
    </location>
</feature>
<evidence type="ECO:0000256" key="2">
    <source>
        <dbReference type="ARBA" id="ARBA00008531"/>
    </source>
</evidence>
<keyword evidence="4" id="KW-0813">Transport</keyword>
<dbReference type="InterPro" id="IPR027417">
    <property type="entry name" value="P-loop_NTPase"/>
</dbReference>
<dbReference type="SMART" id="SM00962">
    <property type="entry name" value="SRP54"/>
    <property type="match status" value="1"/>
</dbReference>
<dbReference type="InterPro" id="IPR003593">
    <property type="entry name" value="AAA+_ATPase"/>
</dbReference>
<evidence type="ECO:0000256" key="14">
    <source>
        <dbReference type="SAM" id="Coils"/>
    </source>
</evidence>
<evidence type="ECO:0000256" key="12">
    <source>
        <dbReference type="ARBA" id="ARBA00025337"/>
    </source>
</evidence>
<dbReference type="Gene3D" id="1.20.120.1380">
    <property type="entry name" value="Flagellar FlhF biosynthesis protein, N domain"/>
    <property type="match status" value="1"/>
</dbReference>
<dbReference type="GO" id="GO:0006614">
    <property type="term" value="P:SRP-dependent cotranslational protein targeting to membrane"/>
    <property type="evidence" value="ECO:0007669"/>
    <property type="project" value="InterPro"/>
</dbReference>
<evidence type="ECO:0000259" key="15">
    <source>
        <dbReference type="SMART" id="SM00382"/>
    </source>
</evidence>
<name>A0AAU9DSS8_9FUSO</name>
<dbReference type="PANTHER" id="PTHR43134:SF3">
    <property type="entry name" value="FLAGELLAR BIOSYNTHESIS PROTEIN FLHF"/>
    <property type="match status" value="1"/>
</dbReference>
<keyword evidence="10" id="KW-0472">Membrane</keyword>
<dbReference type="InterPro" id="IPR000897">
    <property type="entry name" value="SRP54_GTPase_dom"/>
</dbReference>
<comment type="function">
    <text evidence="12">Necessary for flagellar biosynthesis. May be involved in translocation of the flagellum.</text>
</comment>
<dbReference type="Proteomes" id="UP001321582">
    <property type="component" value="Chromosome"/>
</dbReference>
<proteinExistence type="inferred from homology"/>
<dbReference type="GO" id="GO:0003924">
    <property type="term" value="F:GTPase activity"/>
    <property type="evidence" value="ECO:0007669"/>
    <property type="project" value="InterPro"/>
</dbReference>
<accession>A0AAU9DSS8</accession>
<dbReference type="KEGG" id="haby:HLVA_06930"/>
<keyword evidence="17" id="KW-0282">Flagellum</keyword>
<organism evidence="17 18">
    <name type="scientific">Haliovirga abyssi</name>
    <dbReference type="NCBI Taxonomy" id="2996794"/>
    <lineage>
        <taxon>Bacteria</taxon>
        <taxon>Fusobacteriati</taxon>
        <taxon>Fusobacteriota</taxon>
        <taxon>Fusobacteriia</taxon>
        <taxon>Fusobacteriales</taxon>
        <taxon>Haliovirgaceae</taxon>
        <taxon>Haliovirga</taxon>
    </lineage>
</organism>
<comment type="subcellular location">
    <subcellularLocation>
        <location evidence="1">Cell membrane</location>
        <topology evidence="1">Peripheral membrane protein</topology>
        <orientation evidence="1">Cytoplasmic side</orientation>
    </subcellularLocation>
</comment>
<evidence type="ECO:0000256" key="1">
    <source>
        <dbReference type="ARBA" id="ARBA00004413"/>
    </source>
</evidence>
<evidence type="ECO:0000256" key="6">
    <source>
        <dbReference type="ARBA" id="ARBA00022741"/>
    </source>
</evidence>
<dbReference type="GO" id="GO:0005525">
    <property type="term" value="F:GTP binding"/>
    <property type="evidence" value="ECO:0007669"/>
    <property type="project" value="UniProtKB-KW"/>
</dbReference>
<keyword evidence="17" id="KW-0966">Cell projection</keyword>
<feature type="domain" description="SRP54-type proteins GTP-binding" evidence="16">
    <location>
        <begin position="231"/>
        <end position="421"/>
    </location>
</feature>
<dbReference type="CDD" id="cd17873">
    <property type="entry name" value="FlhF"/>
    <property type="match status" value="1"/>
</dbReference>
<dbReference type="SMART" id="SM00382">
    <property type="entry name" value="AAA"/>
    <property type="match status" value="1"/>
</dbReference>
<reference evidence="17 18" key="1">
    <citation type="submission" date="2022-11" db="EMBL/GenBank/DDBJ databases">
        <title>Haliovirga abyssi gen. nov., sp. nov., a mesophilic fermentative bacterium isolated from the Iheya North hydrothermal field and the proposal of Haliovirgaceae fam. nov.</title>
        <authorList>
            <person name="Miyazaki U."/>
            <person name="Tame A."/>
            <person name="Miyazaki J."/>
            <person name="Takai K."/>
            <person name="Sawayama S."/>
            <person name="Kitajima M."/>
            <person name="Okamoto A."/>
            <person name="Nakagawa S."/>
        </authorList>
    </citation>
    <scope>NUCLEOTIDE SEQUENCE [LARGE SCALE GENOMIC DNA]</scope>
    <source>
        <strain evidence="17 18">IC12</strain>
    </source>
</reference>
<evidence type="ECO:0000256" key="9">
    <source>
        <dbReference type="ARBA" id="ARBA00023134"/>
    </source>
</evidence>
<dbReference type="PANTHER" id="PTHR43134">
    <property type="entry name" value="SIGNAL RECOGNITION PARTICLE RECEPTOR SUBUNIT ALPHA"/>
    <property type="match status" value="1"/>
</dbReference>
<dbReference type="GO" id="GO:0005886">
    <property type="term" value="C:plasma membrane"/>
    <property type="evidence" value="ECO:0007669"/>
    <property type="project" value="UniProtKB-SubCell"/>
</dbReference>
<dbReference type="GO" id="GO:0005047">
    <property type="term" value="F:signal recognition particle binding"/>
    <property type="evidence" value="ECO:0007669"/>
    <property type="project" value="TreeGrafter"/>
</dbReference>
<evidence type="ECO:0000259" key="16">
    <source>
        <dbReference type="SMART" id="SM00962"/>
    </source>
</evidence>
<keyword evidence="9" id="KW-0342">GTP-binding</keyword>
<evidence type="ECO:0000256" key="13">
    <source>
        <dbReference type="ARBA" id="ARBA00030866"/>
    </source>
</evidence>
<dbReference type="RefSeq" id="WP_307905060.1">
    <property type="nucleotide sequence ID" value="NZ_AP027059.1"/>
</dbReference>
<dbReference type="GO" id="GO:0044781">
    <property type="term" value="P:bacterial-type flagellum organization"/>
    <property type="evidence" value="ECO:0007669"/>
    <property type="project" value="UniProtKB-KW"/>
</dbReference>
<evidence type="ECO:0000256" key="11">
    <source>
        <dbReference type="ARBA" id="ARBA00023225"/>
    </source>
</evidence>
<keyword evidence="18" id="KW-1185">Reference proteome</keyword>
<dbReference type="AlphaFoldDB" id="A0AAU9DSS8"/>
<keyword evidence="6" id="KW-0547">Nucleotide-binding</keyword>
<evidence type="ECO:0000256" key="7">
    <source>
        <dbReference type="ARBA" id="ARBA00022795"/>
    </source>
</evidence>
<dbReference type="SUPFAM" id="SSF52540">
    <property type="entry name" value="P-loop containing nucleoside triphosphate hydrolases"/>
    <property type="match status" value="2"/>
</dbReference>
<evidence type="ECO:0000256" key="3">
    <source>
        <dbReference type="ARBA" id="ARBA00014919"/>
    </source>
</evidence>
<dbReference type="Gene3D" id="3.40.50.300">
    <property type="entry name" value="P-loop containing nucleotide triphosphate hydrolases"/>
    <property type="match status" value="1"/>
</dbReference>
<evidence type="ECO:0000256" key="8">
    <source>
        <dbReference type="ARBA" id="ARBA00022927"/>
    </source>
</evidence>
<feature type="domain" description="AAA+ ATPase" evidence="15">
    <location>
        <begin position="230"/>
        <end position="399"/>
    </location>
</feature>
<dbReference type="InterPro" id="IPR047040">
    <property type="entry name" value="FlhF__GTPase_dom"/>
</dbReference>
<evidence type="ECO:0000256" key="4">
    <source>
        <dbReference type="ARBA" id="ARBA00022448"/>
    </source>
</evidence>